<feature type="signal peptide" evidence="17">
    <location>
        <begin position="1"/>
        <end position="21"/>
    </location>
</feature>
<comment type="catalytic activity">
    <reaction evidence="16">
        <text>L-seryl-[protein] + GDP-beta-L-fucose = 3-O-(alpha-L-fucosyl)-L-seryl-[protein] + GDP + H(+)</text>
        <dbReference type="Rhea" id="RHEA:63644"/>
        <dbReference type="Rhea" id="RHEA-COMP:9863"/>
        <dbReference type="Rhea" id="RHEA-COMP:17914"/>
        <dbReference type="ChEBI" id="CHEBI:15378"/>
        <dbReference type="ChEBI" id="CHEBI:29999"/>
        <dbReference type="ChEBI" id="CHEBI:57273"/>
        <dbReference type="ChEBI" id="CHEBI:58189"/>
        <dbReference type="ChEBI" id="CHEBI:189632"/>
        <dbReference type="EC" id="2.4.1.221"/>
    </reaction>
    <physiologicalReaction direction="left-to-right" evidence="16">
        <dbReference type="Rhea" id="RHEA:63645"/>
    </physiologicalReaction>
</comment>
<evidence type="ECO:0000256" key="15">
    <source>
        <dbReference type="ARBA" id="ARBA00047273"/>
    </source>
</evidence>
<keyword evidence="12" id="KW-0294">Fucose metabolism</keyword>
<sequence>MYTMAYCTILVLLAIVSTVTGTDSSESTDQSSVTANPDTVTNIRQKFTWDPNGYIFFCLCMGRFGNQADHFLGSLAFAKRINRTLVLPPFRTYRNVMFTEWFKQEVVAQYHRVILAEDFMKHLAPKHWPVGHRIGFCWLPQNSDAKCVMKEGNPFGPFWDGLKVDFDDYIIYHLSYYETERWNEEYPGDKYPVIAMRGAPAGFPISPADRQLQRYLVFSDKIENDANSYISKNFPDQKFVGIHLRNGADWVNACKGTEGMRSMMASTQCLDGTGQRLTHKICFPPEQEVLRLVKNVIVQTRAKVIFVATDQNPMTSKIEEHLKKWKVKVYHLDPWLPLDDLAILIKSDHFIGNCVSSFTAYVKRVRDLEGKPTSFWGFS</sequence>
<keyword evidence="7" id="KW-0808">Transferase</keyword>
<gene>
    <name evidence="18" type="ORF">NP493_409g01017</name>
</gene>
<dbReference type="PANTHER" id="PTHR21420">
    <property type="entry name" value="GDP-FUCOSE PROTEIN O-FUCOSYLTRANSFERASE 1"/>
    <property type="match status" value="1"/>
</dbReference>
<evidence type="ECO:0000256" key="6">
    <source>
        <dbReference type="ARBA" id="ARBA00022676"/>
    </source>
</evidence>
<reference evidence="18" key="1">
    <citation type="journal article" date="2023" name="Mol. Biol. Evol.">
        <title>Third-Generation Sequencing Reveals the Adaptive Role of the Epigenome in Three Deep-Sea Polychaetes.</title>
        <authorList>
            <person name="Perez M."/>
            <person name="Aroh O."/>
            <person name="Sun Y."/>
            <person name="Lan Y."/>
            <person name="Juniper S.K."/>
            <person name="Young C.R."/>
            <person name="Angers B."/>
            <person name="Qian P.Y."/>
        </authorList>
    </citation>
    <scope>NUCLEOTIDE SEQUENCE</scope>
    <source>
        <strain evidence="18">R07B-5</strain>
    </source>
</reference>
<comment type="caution">
    <text evidence="18">The sequence shown here is derived from an EMBL/GenBank/DDBJ whole genome shotgun (WGS) entry which is preliminary data.</text>
</comment>
<evidence type="ECO:0000256" key="3">
    <source>
        <dbReference type="ARBA" id="ARBA00010626"/>
    </source>
</evidence>
<keyword evidence="10" id="KW-1015">Disulfide bond</keyword>
<dbReference type="Proteomes" id="UP001209878">
    <property type="component" value="Unassembled WGS sequence"/>
</dbReference>
<evidence type="ECO:0000256" key="5">
    <source>
        <dbReference type="ARBA" id="ARBA00021745"/>
    </source>
</evidence>
<evidence type="ECO:0000256" key="10">
    <source>
        <dbReference type="ARBA" id="ARBA00023157"/>
    </source>
</evidence>
<dbReference type="GO" id="GO:0008593">
    <property type="term" value="P:regulation of Notch signaling pathway"/>
    <property type="evidence" value="ECO:0007669"/>
    <property type="project" value="TreeGrafter"/>
</dbReference>
<comment type="catalytic activity">
    <reaction evidence="15">
        <text>L-threonyl-[protein] + GDP-beta-L-fucose = 3-O-(alpha-L-fucosyl)-L-threonyl-[protein] + GDP + H(+)</text>
        <dbReference type="Rhea" id="RHEA:70491"/>
        <dbReference type="Rhea" id="RHEA-COMP:11060"/>
        <dbReference type="Rhea" id="RHEA-COMP:17915"/>
        <dbReference type="ChEBI" id="CHEBI:15378"/>
        <dbReference type="ChEBI" id="CHEBI:30013"/>
        <dbReference type="ChEBI" id="CHEBI:57273"/>
        <dbReference type="ChEBI" id="CHEBI:58189"/>
        <dbReference type="ChEBI" id="CHEBI:189631"/>
        <dbReference type="EC" id="2.4.1.221"/>
    </reaction>
    <physiologicalReaction direction="left-to-right" evidence="15">
        <dbReference type="Rhea" id="RHEA:70492"/>
    </physiologicalReaction>
</comment>
<name>A0AAD9NVG5_RIDPI</name>
<keyword evidence="19" id="KW-1185">Reference proteome</keyword>
<dbReference type="GO" id="GO:0005783">
    <property type="term" value="C:endoplasmic reticulum"/>
    <property type="evidence" value="ECO:0007669"/>
    <property type="project" value="UniProtKB-SubCell"/>
</dbReference>
<evidence type="ECO:0000256" key="14">
    <source>
        <dbReference type="ARBA" id="ARBA00033080"/>
    </source>
</evidence>
<dbReference type="CDD" id="cd11302">
    <property type="entry name" value="O-FucT-1"/>
    <property type="match status" value="1"/>
</dbReference>
<evidence type="ECO:0000256" key="11">
    <source>
        <dbReference type="ARBA" id="ARBA00023180"/>
    </source>
</evidence>
<dbReference type="GO" id="GO:0007219">
    <property type="term" value="P:Notch signaling pathway"/>
    <property type="evidence" value="ECO:0007669"/>
    <property type="project" value="UniProtKB-KW"/>
</dbReference>
<comment type="pathway">
    <text evidence="2">Protein modification; protein glycosylation.</text>
</comment>
<protein>
    <recommendedName>
        <fullName evidence="5">GDP-fucose protein O-fucosyltransferase 1</fullName>
        <ecNumber evidence="4">2.4.1.221</ecNumber>
    </recommendedName>
    <alternativeName>
        <fullName evidence="14">Peptide-O-fucosyltransferase 1</fullName>
    </alternativeName>
</protein>
<evidence type="ECO:0000256" key="2">
    <source>
        <dbReference type="ARBA" id="ARBA00004922"/>
    </source>
</evidence>
<organism evidence="18 19">
    <name type="scientific">Ridgeia piscesae</name>
    <name type="common">Tubeworm</name>
    <dbReference type="NCBI Taxonomy" id="27915"/>
    <lineage>
        <taxon>Eukaryota</taxon>
        <taxon>Metazoa</taxon>
        <taxon>Spiralia</taxon>
        <taxon>Lophotrochozoa</taxon>
        <taxon>Annelida</taxon>
        <taxon>Polychaeta</taxon>
        <taxon>Sedentaria</taxon>
        <taxon>Canalipalpata</taxon>
        <taxon>Sabellida</taxon>
        <taxon>Siboglinidae</taxon>
        <taxon>Ridgeia</taxon>
    </lineage>
</organism>
<evidence type="ECO:0000256" key="4">
    <source>
        <dbReference type="ARBA" id="ARBA00012196"/>
    </source>
</evidence>
<comment type="subcellular location">
    <subcellularLocation>
        <location evidence="1">Endoplasmic reticulum</location>
    </subcellularLocation>
</comment>
<evidence type="ECO:0000256" key="8">
    <source>
        <dbReference type="ARBA" id="ARBA00022824"/>
    </source>
</evidence>
<evidence type="ECO:0000256" key="12">
    <source>
        <dbReference type="ARBA" id="ARBA00023253"/>
    </source>
</evidence>
<proteinExistence type="inferred from homology"/>
<evidence type="ECO:0000313" key="18">
    <source>
        <dbReference type="EMBL" id="KAK2181134.1"/>
    </source>
</evidence>
<evidence type="ECO:0000256" key="13">
    <source>
        <dbReference type="ARBA" id="ARBA00023277"/>
    </source>
</evidence>
<keyword evidence="13" id="KW-0119">Carbohydrate metabolism</keyword>
<comment type="similarity">
    <text evidence="3">Belongs to the glycosyltransferase 65 family.</text>
</comment>
<evidence type="ECO:0000256" key="1">
    <source>
        <dbReference type="ARBA" id="ARBA00004240"/>
    </source>
</evidence>
<dbReference type="Gene3D" id="3.40.50.11340">
    <property type="match status" value="1"/>
</dbReference>
<dbReference type="EC" id="2.4.1.221" evidence="4"/>
<dbReference type="PANTHER" id="PTHR21420:SF9">
    <property type="entry name" value="GDP-FUCOSE PROTEIN O-FUCOSYLTRANSFERASE 1"/>
    <property type="match status" value="1"/>
</dbReference>
<dbReference type="AlphaFoldDB" id="A0AAD9NVG5"/>
<feature type="chain" id="PRO_5042115743" description="GDP-fucose protein O-fucosyltransferase 1" evidence="17">
    <location>
        <begin position="22"/>
        <end position="379"/>
    </location>
</feature>
<keyword evidence="8" id="KW-0256">Endoplasmic reticulum</keyword>
<evidence type="ECO:0000313" key="19">
    <source>
        <dbReference type="Proteomes" id="UP001209878"/>
    </source>
</evidence>
<evidence type="ECO:0000256" key="17">
    <source>
        <dbReference type="SAM" id="SignalP"/>
    </source>
</evidence>
<keyword evidence="9" id="KW-0914">Notch signaling pathway</keyword>
<evidence type="ECO:0000256" key="7">
    <source>
        <dbReference type="ARBA" id="ARBA00022679"/>
    </source>
</evidence>
<dbReference type="Gene3D" id="3.40.50.11350">
    <property type="match status" value="1"/>
</dbReference>
<evidence type="ECO:0000256" key="9">
    <source>
        <dbReference type="ARBA" id="ARBA00022976"/>
    </source>
</evidence>
<keyword evidence="17" id="KW-0732">Signal</keyword>
<dbReference type="InterPro" id="IPR039922">
    <property type="entry name" value="POFUT1"/>
</dbReference>
<keyword evidence="6" id="KW-0328">Glycosyltransferase</keyword>
<dbReference type="Pfam" id="PF10250">
    <property type="entry name" value="O-FucT"/>
    <property type="match status" value="1"/>
</dbReference>
<dbReference type="GO" id="GO:0046922">
    <property type="term" value="F:peptide-O-fucosyltransferase activity"/>
    <property type="evidence" value="ECO:0007669"/>
    <property type="project" value="UniProtKB-EC"/>
</dbReference>
<dbReference type="InterPro" id="IPR019378">
    <property type="entry name" value="GDP-Fuc_O-FucTrfase"/>
</dbReference>
<dbReference type="GO" id="GO:0006004">
    <property type="term" value="P:fucose metabolic process"/>
    <property type="evidence" value="ECO:0007669"/>
    <property type="project" value="UniProtKB-KW"/>
</dbReference>
<accession>A0AAD9NVG5</accession>
<evidence type="ECO:0000256" key="16">
    <source>
        <dbReference type="ARBA" id="ARBA00048647"/>
    </source>
</evidence>
<keyword evidence="11" id="KW-0325">Glycoprotein</keyword>
<dbReference type="EMBL" id="JAODUO010000409">
    <property type="protein sequence ID" value="KAK2181134.1"/>
    <property type="molecule type" value="Genomic_DNA"/>
</dbReference>